<reference evidence="1" key="1">
    <citation type="submission" date="2018-05" db="EMBL/GenBank/DDBJ databases">
        <authorList>
            <person name="Lanie J.A."/>
            <person name="Ng W.-L."/>
            <person name="Kazmierczak K.M."/>
            <person name="Andrzejewski T.M."/>
            <person name="Davidsen T.M."/>
            <person name="Wayne K.J."/>
            <person name="Tettelin H."/>
            <person name="Glass J.I."/>
            <person name="Rusch D."/>
            <person name="Podicherti R."/>
            <person name="Tsui H.-C.T."/>
            <person name="Winkler M.E."/>
        </authorList>
    </citation>
    <scope>NUCLEOTIDE SEQUENCE</scope>
</reference>
<accession>A0A382I1E2</accession>
<sequence>MVSGRPFIYKKQYKIYFLFGIIVHASACSIPIREYEFPEQSFLEQRRMCQQVSSRKSKQYMVVDRKVLPMKKDEIMAPIQNTESDLQQGVYYCGIFQARNYSCSPYQTRRLDGKECRFQR</sequence>
<name>A0A382I1E2_9ZZZZ</name>
<organism evidence="1">
    <name type="scientific">marine metagenome</name>
    <dbReference type="NCBI Taxonomy" id="408172"/>
    <lineage>
        <taxon>unclassified sequences</taxon>
        <taxon>metagenomes</taxon>
        <taxon>ecological metagenomes</taxon>
    </lineage>
</organism>
<dbReference type="AlphaFoldDB" id="A0A382I1E2"/>
<proteinExistence type="predicted"/>
<gene>
    <name evidence="1" type="ORF">METZ01_LOCUS245537</name>
</gene>
<evidence type="ECO:0000313" key="1">
    <source>
        <dbReference type="EMBL" id="SVB92683.1"/>
    </source>
</evidence>
<protein>
    <submittedName>
        <fullName evidence="1">Uncharacterized protein</fullName>
    </submittedName>
</protein>
<dbReference type="EMBL" id="UINC01064220">
    <property type="protein sequence ID" value="SVB92683.1"/>
    <property type="molecule type" value="Genomic_DNA"/>
</dbReference>